<organism evidence="1 2">
    <name type="scientific">Anopheles christyi</name>
    <dbReference type="NCBI Taxonomy" id="43041"/>
    <lineage>
        <taxon>Eukaryota</taxon>
        <taxon>Metazoa</taxon>
        <taxon>Ecdysozoa</taxon>
        <taxon>Arthropoda</taxon>
        <taxon>Hexapoda</taxon>
        <taxon>Insecta</taxon>
        <taxon>Pterygota</taxon>
        <taxon>Neoptera</taxon>
        <taxon>Endopterygota</taxon>
        <taxon>Diptera</taxon>
        <taxon>Nematocera</taxon>
        <taxon>Culicoidea</taxon>
        <taxon>Culicidae</taxon>
        <taxon>Anophelinae</taxon>
        <taxon>Anopheles</taxon>
    </lineage>
</organism>
<dbReference type="EnsemblMetazoa" id="ACHR014143-RA">
    <property type="protein sequence ID" value="ACHR014143-PA"/>
    <property type="gene ID" value="ACHR014143"/>
</dbReference>
<dbReference type="Proteomes" id="UP000075881">
    <property type="component" value="Unassembled WGS sequence"/>
</dbReference>
<reference evidence="1" key="2">
    <citation type="submission" date="2020-05" db="UniProtKB">
        <authorList>
            <consortium name="EnsemblMetazoa"/>
        </authorList>
    </citation>
    <scope>IDENTIFICATION</scope>
    <source>
        <strain evidence="1">ACHKN1017</strain>
    </source>
</reference>
<dbReference type="AlphaFoldDB" id="A0A182KI46"/>
<sequence length="99" mass="11227">MVFETAGRLTSCQIPQSKGFVPRSGQSVVAVGRQHYVRDEVRVSVQTLLRDTVAQFIAGQFPHDKRLITRRRQDHIRILRIGGDLRHPSRVAKQLAAQL</sequence>
<keyword evidence="2" id="KW-1185">Reference proteome</keyword>
<evidence type="ECO:0000313" key="2">
    <source>
        <dbReference type="Proteomes" id="UP000075881"/>
    </source>
</evidence>
<accession>A0A182KI46</accession>
<protein>
    <submittedName>
        <fullName evidence="1">Uncharacterized protein</fullName>
    </submittedName>
</protein>
<evidence type="ECO:0000313" key="1">
    <source>
        <dbReference type="EnsemblMetazoa" id="ACHR014143-PA"/>
    </source>
</evidence>
<dbReference type="VEuPathDB" id="VectorBase:ACHR014143"/>
<proteinExistence type="predicted"/>
<name>A0A182KI46_9DIPT</name>
<reference evidence="2" key="1">
    <citation type="submission" date="2013-03" db="EMBL/GenBank/DDBJ databases">
        <title>The Genome Sequence of Anopheles christyi ACHKN1017.</title>
        <authorList>
            <consortium name="The Broad Institute Genomics Platform"/>
            <person name="Neafsey D.E."/>
            <person name="Besansky N."/>
            <person name="Walker B."/>
            <person name="Young S.K."/>
            <person name="Zeng Q."/>
            <person name="Gargeya S."/>
            <person name="Fitzgerald M."/>
            <person name="Haas B."/>
            <person name="Abouelleil A."/>
            <person name="Allen A.W."/>
            <person name="Alvarado L."/>
            <person name="Arachchi H.M."/>
            <person name="Berlin A.M."/>
            <person name="Chapman S.B."/>
            <person name="Gainer-Dewar J."/>
            <person name="Goldberg J."/>
            <person name="Griggs A."/>
            <person name="Gujja S."/>
            <person name="Hansen M."/>
            <person name="Howarth C."/>
            <person name="Imamovic A."/>
            <person name="Ireland A."/>
            <person name="Larimer J."/>
            <person name="McCowan C."/>
            <person name="Murphy C."/>
            <person name="Pearson M."/>
            <person name="Poon T.W."/>
            <person name="Priest M."/>
            <person name="Roberts A."/>
            <person name="Saif S."/>
            <person name="Shea T."/>
            <person name="Sisk P."/>
            <person name="Sykes S."/>
            <person name="Wortman J."/>
            <person name="Nusbaum C."/>
            <person name="Birren B."/>
        </authorList>
    </citation>
    <scope>NUCLEOTIDE SEQUENCE [LARGE SCALE GENOMIC DNA]</scope>
    <source>
        <strain evidence="2">ACHKN1017</strain>
    </source>
</reference>